<accession>A0AAV5J1U2</accession>
<protein>
    <submittedName>
        <fullName evidence="1">Uncharacterized protein</fullName>
    </submittedName>
</protein>
<proteinExistence type="predicted"/>
<dbReference type="AlphaFoldDB" id="A0AAV5J1U2"/>
<dbReference type="Proteomes" id="UP001054252">
    <property type="component" value="Unassembled WGS sequence"/>
</dbReference>
<organism evidence="1 2">
    <name type="scientific">Rubroshorea leprosula</name>
    <dbReference type="NCBI Taxonomy" id="152421"/>
    <lineage>
        <taxon>Eukaryota</taxon>
        <taxon>Viridiplantae</taxon>
        <taxon>Streptophyta</taxon>
        <taxon>Embryophyta</taxon>
        <taxon>Tracheophyta</taxon>
        <taxon>Spermatophyta</taxon>
        <taxon>Magnoliopsida</taxon>
        <taxon>eudicotyledons</taxon>
        <taxon>Gunneridae</taxon>
        <taxon>Pentapetalae</taxon>
        <taxon>rosids</taxon>
        <taxon>malvids</taxon>
        <taxon>Malvales</taxon>
        <taxon>Dipterocarpaceae</taxon>
        <taxon>Rubroshorea</taxon>
    </lineage>
</organism>
<comment type="caution">
    <text evidence="1">The sequence shown here is derived from an EMBL/GenBank/DDBJ whole genome shotgun (WGS) entry which is preliminary data.</text>
</comment>
<reference evidence="1 2" key="1">
    <citation type="journal article" date="2021" name="Commun. Biol.">
        <title>The genome of Shorea leprosula (Dipterocarpaceae) highlights the ecological relevance of drought in aseasonal tropical rainforests.</title>
        <authorList>
            <person name="Ng K.K.S."/>
            <person name="Kobayashi M.J."/>
            <person name="Fawcett J.A."/>
            <person name="Hatakeyama M."/>
            <person name="Paape T."/>
            <person name="Ng C.H."/>
            <person name="Ang C.C."/>
            <person name="Tnah L.H."/>
            <person name="Lee C.T."/>
            <person name="Nishiyama T."/>
            <person name="Sese J."/>
            <person name="O'Brien M.J."/>
            <person name="Copetti D."/>
            <person name="Mohd Noor M.I."/>
            <person name="Ong R.C."/>
            <person name="Putra M."/>
            <person name="Sireger I.Z."/>
            <person name="Indrioko S."/>
            <person name="Kosugi Y."/>
            <person name="Izuno A."/>
            <person name="Isagi Y."/>
            <person name="Lee S.L."/>
            <person name="Shimizu K.K."/>
        </authorList>
    </citation>
    <scope>NUCLEOTIDE SEQUENCE [LARGE SCALE GENOMIC DNA]</scope>
    <source>
        <strain evidence="1">214</strain>
    </source>
</reference>
<sequence>MIGVTCFEVYKWNGRIKGNHVKAWKSSVTHPMARLYLARQGEPEARCRCRWFPVVGGEEVLT</sequence>
<evidence type="ECO:0000313" key="2">
    <source>
        <dbReference type="Proteomes" id="UP001054252"/>
    </source>
</evidence>
<evidence type="ECO:0000313" key="1">
    <source>
        <dbReference type="EMBL" id="GKV06041.1"/>
    </source>
</evidence>
<gene>
    <name evidence="1" type="ORF">SLEP1_g17974</name>
</gene>
<name>A0AAV5J1U2_9ROSI</name>
<keyword evidence="2" id="KW-1185">Reference proteome</keyword>
<dbReference type="EMBL" id="BPVZ01000024">
    <property type="protein sequence ID" value="GKV06041.1"/>
    <property type="molecule type" value="Genomic_DNA"/>
</dbReference>